<evidence type="ECO:0000256" key="3">
    <source>
        <dbReference type="ARBA" id="ARBA00012975"/>
    </source>
</evidence>
<evidence type="ECO:0000313" key="6">
    <source>
        <dbReference type="Proteomes" id="UP001642360"/>
    </source>
</evidence>
<sequence length="185" mass="20675">MVRQRYMHLTEEILKENPVFCEHMAASLGARQDMLVVEVPKLGKEAAQKAIKEWDYHLTKLLGLSPSVKRFMMYQQGCFANGTVLCLAKDLAKNNRYARVLVTNLDSLVTQALFGDGAAAIMIGSDPVIRVEKPLFELISAIQTILPMVQLRDISEKLGSHSTLMKDVPVLISKNIEKSLRHSVP</sequence>
<evidence type="ECO:0000256" key="1">
    <source>
        <dbReference type="ARBA" id="ARBA00002969"/>
    </source>
</evidence>
<dbReference type="InterPro" id="IPR011141">
    <property type="entry name" value="Polyketide_synthase_type-III"/>
</dbReference>
<evidence type="ECO:0000313" key="5">
    <source>
        <dbReference type="EMBL" id="CAK9141484.1"/>
    </source>
</evidence>
<dbReference type="PANTHER" id="PTHR11877">
    <property type="entry name" value="HYDROXYMETHYLGLUTARYL-COA SYNTHASE"/>
    <property type="match status" value="1"/>
</dbReference>
<gene>
    <name evidence="5" type="ORF">ILEXP_LOCUS9069</name>
</gene>
<accession>A0ABC8R905</accession>
<feature type="domain" description="Chalcone/stilbene synthase N-terminal" evidence="4">
    <location>
        <begin position="1"/>
        <end position="54"/>
    </location>
</feature>
<reference evidence="5 6" key="1">
    <citation type="submission" date="2024-02" db="EMBL/GenBank/DDBJ databases">
        <authorList>
            <person name="Vignale AGUSTIN F."/>
            <person name="Sosa J E."/>
            <person name="Modenutti C."/>
        </authorList>
    </citation>
    <scope>NUCLEOTIDE SEQUENCE [LARGE SCALE GENOMIC DNA]</scope>
</reference>
<keyword evidence="6" id="KW-1185">Reference proteome</keyword>
<dbReference type="Gene3D" id="3.40.47.10">
    <property type="match status" value="2"/>
</dbReference>
<dbReference type="Pfam" id="PF00195">
    <property type="entry name" value="Chal_sti_synt_N"/>
    <property type="match status" value="2"/>
</dbReference>
<dbReference type="PANTHER" id="PTHR11877:SF80">
    <property type="entry name" value="CHALCONE SYNTHASE 1"/>
    <property type="match status" value="1"/>
</dbReference>
<dbReference type="GO" id="GO:0016210">
    <property type="term" value="F:naringenin-chalcone synthase activity"/>
    <property type="evidence" value="ECO:0007669"/>
    <property type="project" value="UniProtKB-EC"/>
</dbReference>
<comment type="pathway">
    <text evidence="2">Secondary metabolite biosynthesis; flavonoid biosynthesis.</text>
</comment>
<dbReference type="SUPFAM" id="SSF53901">
    <property type="entry name" value="Thiolase-like"/>
    <property type="match status" value="1"/>
</dbReference>
<evidence type="ECO:0000256" key="2">
    <source>
        <dbReference type="ARBA" id="ARBA00004966"/>
    </source>
</evidence>
<dbReference type="EMBL" id="CAUOFW020001136">
    <property type="protein sequence ID" value="CAK9141484.1"/>
    <property type="molecule type" value="Genomic_DNA"/>
</dbReference>
<dbReference type="InterPro" id="IPR001099">
    <property type="entry name" value="Chalcone/stilbene_synt_N"/>
</dbReference>
<proteinExistence type="predicted"/>
<organism evidence="5 6">
    <name type="scientific">Ilex paraguariensis</name>
    <name type="common">yerba mate</name>
    <dbReference type="NCBI Taxonomy" id="185542"/>
    <lineage>
        <taxon>Eukaryota</taxon>
        <taxon>Viridiplantae</taxon>
        <taxon>Streptophyta</taxon>
        <taxon>Embryophyta</taxon>
        <taxon>Tracheophyta</taxon>
        <taxon>Spermatophyta</taxon>
        <taxon>Magnoliopsida</taxon>
        <taxon>eudicotyledons</taxon>
        <taxon>Gunneridae</taxon>
        <taxon>Pentapetalae</taxon>
        <taxon>asterids</taxon>
        <taxon>campanulids</taxon>
        <taxon>Aquifoliales</taxon>
        <taxon>Aquifoliaceae</taxon>
        <taxon>Ilex</taxon>
    </lineage>
</organism>
<dbReference type="InterPro" id="IPR016039">
    <property type="entry name" value="Thiolase-like"/>
</dbReference>
<dbReference type="AlphaFoldDB" id="A0ABC8R905"/>
<protein>
    <recommendedName>
        <fullName evidence="3">chalcone synthase</fullName>
        <ecNumber evidence="3">2.3.1.74</ecNumber>
    </recommendedName>
</protein>
<comment type="caution">
    <text evidence="5">The sequence shown here is derived from an EMBL/GenBank/DDBJ whole genome shotgun (WGS) entry which is preliminary data.</text>
</comment>
<evidence type="ECO:0000259" key="4">
    <source>
        <dbReference type="Pfam" id="PF00195"/>
    </source>
</evidence>
<feature type="domain" description="Chalcone/stilbene synthase N-terminal" evidence="4">
    <location>
        <begin position="55"/>
        <end position="127"/>
    </location>
</feature>
<dbReference type="Proteomes" id="UP001642360">
    <property type="component" value="Unassembled WGS sequence"/>
</dbReference>
<comment type="function">
    <text evidence="1">The primary product of this enzyme is 4,2',4',6'-tetrahydroxychalcone (also termed naringenin-chalcone or chalcone) which can under specific conditions spontaneously isomerize into naringenin.</text>
</comment>
<name>A0ABC8R905_9AQUA</name>
<dbReference type="EC" id="2.3.1.74" evidence="3"/>